<feature type="region of interest" description="Disordered" evidence="1">
    <location>
        <begin position="33"/>
        <end position="173"/>
    </location>
</feature>
<accession>A0A9Q1J696</accession>
<dbReference type="EMBL" id="JAINUF010000003">
    <property type="protein sequence ID" value="KAJ8369962.1"/>
    <property type="molecule type" value="Genomic_DNA"/>
</dbReference>
<reference evidence="2" key="1">
    <citation type="journal article" date="2023" name="Science">
        <title>Genome structures resolve the early diversification of teleost fishes.</title>
        <authorList>
            <person name="Parey E."/>
            <person name="Louis A."/>
            <person name="Montfort J."/>
            <person name="Bouchez O."/>
            <person name="Roques C."/>
            <person name="Iampietro C."/>
            <person name="Lluch J."/>
            <person name="Castinel A."/>
            <person name="Donnadieu C."/>
            <person name="Desvignes T."/>
            <person name="Floi Bucao C."/>
            <person name="Jouanno E."/>
            <person name="Wen M."/>
            <person name="Mejri S."/>
            <person name="Dirks R."/>
            <person name="Jansen H."/>
            <person name="Henkel C."/>
            <person name="Chen W.J."/>
            <person name="Zahm M."/>
            <person name="Cabau C."/>
            <person name="Klopp C."/>
            <person name="Thompson A.W."/>
            <person name="Robinson-Rechavi M."/>
            <person name="Braasch I."/>
            <person name="Lecointre G."/>
            <person name="Bobe J."/>
            <person name="Postlethwait J.H."/>
            <person name="Berthelot C."/>
            <person name="Roest Crollius H."/>
            <person name="Guiguen Y."/>
        </authorList>
    </citation>
    <scope>NUCLEOTIDE SEQUENCE</scope>
    <source>
        <strain evidence="2">WJC10195</strain>
    </source>
</reference>
<gene>
    <name evidence="2" type="ORF">SKAU_G00099900</name>
</gene>
<evidence type="ECO:0000313" key="3">
    <source>
        <dbReference type="Proteomes" id="UP001152622"/>
    </source>
</evidence>
<dbReference type="AlphaFoldDB" id="A0A9Q1J696"/>
<dbReference type="Proteomes" id="UP001152622">
    <property type="component" value="Chromosome 3"/>
</dbReference>
<sequence length="187" mass="20453">MHVVFAELVITGRERQGRGGAALPVKLLALLLPASPSNRPPHPAKPTAAEGPQSPKPSSHIAAPPFPVNCPVETPQALPSSNEPPLPRVATVTDNTNLNKLREEKTHTAESKSLNKHDGSRKTNKAEDNVQRKESWERSAFFPPTHRPQHIPLSDERDPARSGATEDEGHRPCEWDVLPLTSYTTTL</sequence>
<organism evidence="2 3">
    <name type="scientific">Synaphobranchus kaupii</name>
    <name type="common">Kaup's arrowtooth eel</name>
    <dbReference type="NCBI Taxonomy" id="118154"/>
    <lineage>
        <taxon>Eukaryota</taxon>
        <taxon>Metazoa</taxon>
        <taxon>Chordata</taxon>
        <taxon>Craniata</taxon>
        <taxon>Vertebrata</taxon>
        <taxon>Euteleostomi</taxon>
        <taxon>Actinopterygii</taxon>
        <taxon>Neopterygii</taxon>
        <taxon>Teleostei</taxon>
        <taxon>Anguilliformes</taxon>
        <taxon>Synaphobranchidae</taxon>
        <taxon>Synaphobranchus</taxon>
    </lineage>
</organism>
<comment type="caution">
    <text evidence="2">The sequence shown here is derived from an EMBL/GenBank/DDBJ whole genome shotgun (WGS) entry which is preliminary data.</text>
</comment>
<name>A0A9Q1J696_SYNKA</name>
<evidence type="ECO:0000256" key="1">
    <source>
        <dbReference type="SAM" id="MobiDB-lite"/>
    </source>
</evidence>
<protein>
    <submittedName>
        <fullName evidence="2">Uncharacterized protein</fullName>
    </submittedName>
</protein>
<proteinExistence type="predicted"/>
<keyword evidence="3" id="KW-1185">Reference proteome</keyword>
<evidence type="ECO:0000313" key="2">
    <source>
        <dbReference type="EMBL" id="KAJ8369962.1"/>
    </source>
</evidence>
<feature type="compositionally biased region" description="Basic and acidic residues" evidence="1">
    <location>
        <begin position="100"/>
        <end position="137"/>
    </location>
</feature>